<name>A0AAN9TRI9_9HEMI</name>
<protein>
    <submittedName>
        <fullName evidence="1">Uncharacterized protein</fullName>
    </submittedName>
</protein>
<organism evidence="1 2">
    <name type="scientific">Parthenolecanium corni</name>
    <dbReference type="NCBI Taxonomy" id="536013"/>
    <lineage>
        <taxon>Eukaryota</taxon>
        <taxon>Metazoa</taxon>
        <taxon>Ecdysozoa</taxon>
        <taxon>Arthropoda</taxon>
        <taxon>Hexapoda</taxon>
        <taxon>Insecta</taxon>
        <taxon>Pterygota</taxon>
        <taxon>Neoptera</taxon>
        <taxon>Paraneoptera</taxon>
        <taxon>Hemiptera</taxon>
        <taxon>Sternorrhyncha</taxon>
        <taxon>Coccoidea</taxon>
        <taxon>Coccidae</taxon>
        <taxon>Parthenolecanium</taxon>
    </lineage>
</organism>
<gene>
    <name evidence="1" type="ORF">V9T40_008891</name>
</gene>
<evidence type="ECO:0000313" key="2">
    <source>
        <dbReference type="Proteomes" id="UP001367676"/>
    </source>
</evidence>
<proteinExistence type="predicted"/>
<keyword evidence="2" id="KW-1185">Reference proteome</keyword>
<evidence type="ECO:0000313" key="1">
    <source>
        <dbReference type="EMBL" id="KAK7601450.1"/>
    </source>
</evidence>
<comment type="caution">
    <text evidence="1">The sequence shown here is derived from an EMBL/GenBank/DDBJ whole genome shotgun (WGS) entry which is preliminary data.</text>
</comment>
<accession>A0AAN9TRI9</accession>
<sequence>MGNEKVEDYVAVPLQETYSSHERCDDNSADFDMTKMIDPSAKCTPSLGCTPIDIEFIDLTYTVPVGRNGK</sequence>
<dbReference type="Proteomes" id="UP001367676">
    <property type="component" value="Unassembled WGS sequence"/>
</dbReference>
<dbReference type="AlphaFoldDB" id="A0AAN9TRI9"/>
<dbReference type="EMBL" id="JBBCAQ010000010">
    <property type="protein sequence ID" value="KAK7601450.1"/>
    <property type="molecule type" value="Genomic_DNA"/>
</dbReference>
<reference evidence="1 2" key="1">
    <citation type="submission" date="2024-03" db="EMBL/GenBank/DDBJ databases">
        <title>Adaptation during the transition from Ophiocordyceps entomopathogen to insect associate is accompanied by gene loss and intensified selection.</title>
        <authorList>
            <person name="Ward C.M."/>
            <person name="Onetto C.A."/>
            <person name="Borneman A.R."/>
        </authorList>
    </citation>
    <scope>NUCLEOTIDE SEQUENCE [LARGE SCALE GENOMIC DNA]</scope>
    <source>
        <strain evidence="1">AWRI1</strain>
        <tissue evidence="1">Single Adult Female</tissue>
    </source>
</reference>